<name>A0A8H3FFY1_9LECA</name>
<dbReference type="EMBL" id="CAJPDQ010000016">
    <property type="protein sequence ID" value="CAF9921193.1"/>
    <property type="molecule type" value="Genomic_DNA"/>
</dbReference>
<proteinExistence type="predicted"/>
<reference evidence="1" key="1">
    <citation type="submission" date="2021-03" db="EMBL/GenBank/DDBJ databases">
        <authorList>
            <person name="Tagirdzhanova G."/>
        </authorList>
    </citation>
    <scope>NUCLEOTIDE SEQUENCE</scope>
</reference>
<accession>A0A8H3FFY1</accession>
<organism evidence="1 2">
    <name type="scientific">Gomphillus americanus</name>
    <dbReference type="NCBI Taxonomy" id="1940652"/>
    <lineage>
        <taxon>Eukaryota</taxon>
        <taxon>Fungi</taxon>
        <taxon>Dikarya</taxon>
        <taxon>Ascomycota</taxon>
        <taxon>Pezizomycotina</taxon>
        <taxon>Lecanoromycetes</taxon>
        <taxon>OSLEUM clade</taxon>
        <taxon>Ostropomycetidae</taxon>
        <taxon>Ostropales</taxon>
        <taxon>Graphidaceae</taxon>
        <taxon>Gomphilloideae</taxon>
        <taxon>Gomphillus</taxon>
    </lineage>
</organism>
<evidence type="ECO:0000313" key="2">
    <source>
        <dbReference type="Proteomes" id="UP000664169"/>
    </source>
</evidence>
<dbReference type="OrthoDB" id="2867594at2759"/>
<dbReference type="AlphaFoldDB" id="A0A8H3FFY1"/>
<evidence type="ECO:0000313" key="1">
    <source>
        <dbReference type="EMBL" id="CAF9921193.1"/>
    </source>
</evidence>
<comment type="caution">
    <text evidence="1">The sequence shown here is derived from an EMBL/GenBank/DDBJ whole genome shotgun (WGS) entry which is preliminary data.</text>
</comment>
<gene>
    <name evidence="1" type="ORF">GOMPHAMPRED_002254</name>
</gene>
<sequence length="181" mass="20666">MASSPDTDENEVEPQGCIIPVFCTANIPTKTLDLLLIRDAEYRDVYSYRLRYITDYSDKALAAFDNQHSKPPTESFSSPFVGMGHLQINEIFLKKFSGQHEFSSCVFFVLDSLSAEDETLVVVAARDPAEMTEEDDGIETLRTDFYAARQVATLVDIGQEFLLENRDYMRIYERCDFPMDL</sequence>
<dbReference type="Proteomes" id="UP000664169">
    <property type="component" value="Unassembled WGS sequence"/>
</dbReference>
<protein>
    <submittedName>
        <fullName evidence="1">Uncharacterized protein</fullName>
    </submittedName>
</protein>
<keyword evidence="2" id="KW-1185">Reference proteome</keyword>